<organism evidence="1 2">
    <name type="scientific">[Empedobacter] haloabium</name>
    <dbReference type="NCBI Taxonomy" id="592317"/>
    <lineage>
        <taxon>Bacteria</taxon>
        <taxon>Pseudomonadati</taxon>
        <taxon>Pseudomonadota</taxon>
        <taxon>Betaproteobacteria</taxon>
        <taxon>Burkholderiales</taxon>
        <taxon>Oxalobacteraceae</taxon>
        <taxon>Telluria group</taxon>
        <taxon>Telluria group incertae sedis</taxon>
    </lineage>
</organism>
<dbReference type="Proteomes" id="UP000321323">
    <property type="component" value="Chromosome"/>
</dbReference>
<sequence length="45" mass="4787">MTRMAPRESRLAGHLFAQALAALARLQTQRGMRVRGPTAAAASPP</sequence>
<dbReference type="EMBL" id="CP136508">
    <property type="protein sequence ID" value="WUR10870.1"/>
    <property type="molecule type" value="Genomic_DNA"/>
</dbReference>
<accession>A0ABZ1UD94</accession>
<keyword evidence="2" id="KW-1185">Reference proteome</keyword>
<reference evidence="1 2" key="1">
    <citation type="journal article" date="2019" name="Int. J. Syst. Evol. Microbiol.">
        <title>The Draft Whole-Genome Sequence of the Antibiotic Producer Empedobacter haloabium ATCC 31962 Provides Indications for Its Taxonomic Reclassification.</title>
        <authorList>
            <person name="Miess H."/>
            <person name="Arlt P."/>
            <person name="Apel A.K."/>
            <person name="Weber T."/>
            <person name="Nieselt K."/>
            <person name="Hanssen F."/>
            <person name="Czemmel S."/>
            <person name="Nahnsen S."/>
            <person name="Gross H."/>
        </authorList>
    </citation>
    <scope>NUCLEOTIDE SEQUENCE [LARGE SCALE GENOMIC DNA]</scope>
    <source>
        <strain evidence="1 2">ATCC 31962</strain>
    </source>
</reference>
<protein>
    <submittedName>
        <fullName evidence="1">Uncharacterized protein</fullName>
    </submittedName>
</protein>
<evidence type="ECO:0000313" key="2">
    <source>
        <dbReference type="Proteomes" id="UP000321323"/>
    </source>
</evidence>
<name>A0ABZ1UD94_9BURK</name>
<proteinExistence type="predicted"/>
<evidence type="ECO:0000313" key="1">
    <source>
        <dbReference type="EMBL" id="WUR10870.1"/>
    </source>
</evidence>
<gene>
    <name evidence="1" type="ORF">E7V67_014170</name>
</gene>